<reference evidence="2 3" key="1">
    <citation type="submission" date="2019-04" db="EMBL/GenBank/DDBJ databases">
        <title>Chromosome genome assembly for Takifugu flavidus.</title>
        <authorList>
            <person name="Xiao S."/>
        </authorList>
    </citation>
    <scope>NUCLEOTIDE SEQUENCE [LARGE SCALE GENOMIC DNA]</scope>
    <source>
        <strain evidence="2">HTHZ2018</strain>
        <tissue evidence="2">Muscle</tissue>
    </source>
</reference>
<proteinExistence type="predicted"/>
<evidence type="ECO:0000313" key="2">
    <source>
        <dbReference type="EMBL" id="TWW55381.1"/>
    </source>
</evidence>
<gene>
    <name evidence="2" type="ORF">D4764_09G0004300</name>
</gene>
<sequence>MKDKGKKGESARANLTDDPAEAWFKGENLAPPARIRRLKTGQSGEEGRGVMKEERRNAGWDGQELESGTKAEISRKPVKPDGPGRPLPVSFSLKKKKKKKKNPGGYELSDDKLHFSAVSLSR</sequence>
<feature type="compositionally biased region" description="Basic and acidic residues" evidence="1">
    <location>
        <begin position="45"/>
        <end position="58"/>
    </location>
</feature>
<feature type="compositionally biased region" description="Basic and acidic residues" evidence="1">
    <location>
        <begin position="1"/>
        <end position="10"/>
    </location>
</feature>
<dbReference type="Proteomes" id="UP000324091">
    <property type="component" value="Chromosome 9"/>
</dbReference>
<comment type="caution">
    <text evidence="2">The sequence shown here is derived from an EMBL/GenBank/DDBJ whole genome shotgun (WGS) entry which is preliminary data.</text>
</comment>
<dbReference type="AlphaFoldDB" id="A0A5C6MMI8"/>
<feature type="region of interest" description="Disordered" evidence="1">
    <location>
        <begin position="1"/>
        <end position="109"/>
    </location>
</feature>
<keyword evidence="3" id="KW-1185">Reference proteome</keyword>
<protein>
    <submittedName>
        <fullName evidence="2">Uncharacterized protein</fullName>
    </submittedName>
</protein>
<dbReference type="EMBL" id="RHFK02000022">
    <property type="protein sequence ID" value="TWW55381.1"/>
    <property type="molecule type" value="Genomic_DNA"/>
</dbReference>
<evidence type="ECO:0000313" key="3">
    <source>
        <dbReference type="Proteomes" id="UP000324091"/>
    </source>
</evidence>
<name>A0A5C6MMI8_9TELE</name>
<feature type="compositionally biased region" description="Basic and acidic residues" evidence="1">
    <location>
        <begin position="67"/>
        <end position="79"/>
    </location>
</feature>
<accession>A0A5C6MMI8</accession>
<evidence type="ECO:0000256" key="1">
    <source>
        <dbReference type="SAM" id="MobiDB-lite"/>
    </source>
</evidence>
<feature type="compositionally biased region" description="Basic residues" evidence="1">
    <location>
        <begin position="93"/>
        <end position="102"/>
    </location>
</feature>
<organism evidence="2 3">
    <name type="scientific">Takifugu flavidus</name>
    <name type="common">sansaifugu</name>
    <dbReference type="NCBI Taxonomy" id="433684"/>
    <lineage>
        <taxon>Eukaryota</taxon>
        <taxon>Metazoa</taxon>
        <taxon>Chordata</taxon>
        <taxon>Craniata</taxon>
        <taxon>Vertebrata</taxon>
        <taxon>Euteleostomi</taxon>
        <taxon>Actinopterygii</taxon>
        <taxon>Neopterygii</taxon>
        <taxon>Teleostei</taxon>
        <taxon>Neoteleostei</taxon>
        <taxon>Acanthomorphata</taxon>
        <taxon>Eupercaria</taxon>
        <taxon>Tetraodontiformes</taxon>
        <taxon>Tetradontoidea</taxon>
        <taxon>Tetraodontidae</taxon>
        <taxon>Takifugu</taxon>
    </lineage>
</organism>